<organism evidence="1 2">
    <name type="scientific">Macrosiphum euphorbiae</name>
    <name type="common">potato aphid</name>
    <dbReference type="NCBI Taxonomy" id="13131"/>
    <lineage>
        <taxon>Eukaryota</taxon>
        <taxon>Metazoa</taxon>
        <taxon>Ecdysozoa</taxon>
        <taxon>Arthropoda</taxon>
        <taxon>Hexapoda</taxon>
        <taxon>Insecta</taxon>
        <taxon>Pterygota</taxon>
        <taxon>Neoptera</taxon>
        <taxon>Paraneoptera</taxon>
        <taxon>Hemiptera</taxon>
        <taxon>Sternorrhyncha</taxon>
        <taxon>Aphidomorpha</taxon>
        <taxon>Aphidoidea</taxon>
        <taxon>Aphididae</taxon>
        <taxon>Macrosiphini</taxon>
        <taxon>Macrosiphum</taxon>
    </lineage>
</organism>
<sequence>MLRSDNLRGGTTACIATKNIPQAEQCIPLPAQCFYILASVSSESEQYTRPTPFNVEDIHTFSFYSSRANDFLPICNWIEKTD</sequence>
<dbReference type="EMBL" id="CARXXK010000002">
    <property type="protein sequence ID" value="CAI6352576.1"/>
    <property type="molecule type" value="Genomic_DNA"/>
</dbReference>
<evidence type="ECO:0000313" key="1">
    <source>
        <dbReference type="EMBL" id="CAI6352576.1"/>
    </source>
</evidence>
<gene>
    <name evidence="1" type="ORF">MEUPH1_LOCUS8798</name>
</gene>
<reference evidence="1 2" key="1">
    <citation type="submission" date="2023-01" db="EMBL/GenBank/DDBJ databases">
        <authorList>
            <person name="Whitehead M."/>
        </authorList>
    </citation>
    <scope>NUCLEOTIDE SEQUENCE [LARGE SCALE GENOMIC DNA]</scope>
</reference>
<name>A0AAV0W9S8_9HEMI</name>
<accession>A0AAV0W9S8</accession>
<comment type="caution">
    <text evidence="1">The sequence shown here is derived from an EMBL/GenBank/DDBJ whole genome shotgun (WGS) entry which is preliminary data.</text>
</comment>
<evidence type="ECO:0000313" key="2">
    <source>
        <dbReference type="Proteomes" id="UP001160148"/>
    </source>
</evidence>
<protein>
    <submittedName>
        <fullName evidence="1">Uncharacterized protein</fullName>
    </submittedName>
</protein>
<dbReference type="Proteomes" id="UP001160148">
    <property type="component" value="Unassembled WGS sequence"/>
</dbReference>
<keyword evidence="2" id="KW-1185">Reference proteome</keyword>
<proteinExistence type="predicted"/>
<dbReference type="AlphaFoldDB" id="A0AAV0W9S8"/>